<name>A0A923SH28_9FLAO</name>
<accession>A0A923SH28</accession>
<protein>
    <submittedName>
        <fullName evidence="1">Uncharacterized protein</fullName>
    </submittedName>
</protein>
<keyword evidence="2" id="KW-1185">Reference proteome</keyword>
<evidence type="ECO:0000313" key="2">
    <source>
        <dbReference type="Proteomes" id="UP000641454"/>
    </source>
</evidence>
<organism evidence="1 2">
    <name type="scientific">Flavobacterium muglaense</name>
    <dbReference type="NCBI Taxonomy" id="2764716"/>
    <lineage>
        <taxon>Bacteria</taxon>
        <taxon>Pseudomonadati</taxon>
        <taxon>Bacteroidota</taxon>
        <taxon>Flavobacteriia</taxon>
        <taxon>Flavobacteriales</taxon>
        <taxon>Flavobacteriaceae</taxon>
        <taxon>Flavobacterium</taxon>
    </lineage>
</organism>
<dbReference type="Proteomes" id="UP000641454">
    <property type="component" value="Unassembled WGS sequence"/>
</dbReference>
<proteinExistence type="predicted"/>
<sequence>MKIFKYRTHYGGQGDVTGTIEHLDDLTTSDKERFVKQLIANKHGLDVSKMQSTCFVTRDRDAEKGFSSNGTNNTNSNQVSNSGSGLGNLAEGIGSGVGSLAGLAGKGVGSFFDMVEKDKENDRRRLQEVIDKGSEISEIEFGTTANEIQSQLEQLIAYSNSLTEKQYPIKKAVYSKVTFGIMRLRSLGATDNAIFFETESKKIKPNLWNAFMFFASGGSTGR</sequence>
<dbReference type="EMBL" id="JACRUL010000033">
    <property type="protein sequence ID" value="MBC5845264.1"/>
    <property type="molecule type" value="Genomic_DNA"/>
</dbReference>
<reference evidence="1 2" key="1">
    <citation type="submission" date="2020-08" db="EMBL/GenBank/DDBJ databases">
        <title>Description of novel Flavobacterium F-392 isolate.</title>
        <authorList>
            <person name="Saticioglu I.B."/>
            <person name="Duman M."/>
            <person name="Altun S."/>
        </authorList>
    </citation>
    <scope>NUCLEOTIDE SEQUENCE [LARGE SCALE GENOMIC DNA]</scope>
    <source>
        <strain evidence="1 2">F-392</strain>
    </source>
</reference>
<comment type="caution">
    <text evidence="1">The sequence shown here is derived from an EMBL/GenBank/DDBJ whole genome shotgun (WGS) entry which is preliminary data.</text>
</comment>
<gene>
    <name evidence="1" type="ORF">H8R25_12555</name>
</gene>
<dbReference type="AlphaFoldDB" id="A0A923SH28"/>
<dbReference type="RefSeq" id="WP_187019575.1">
    <property type="nucleotide sequence ID" value="NZ_JACRUK010000034.1"/>
</dbReference>
<evidence type="ECO:0000313" key="1">
    <source>
        <dbReference type="EMBL" id="MBC5845264.1"/>
    </source>
</evidence>